<dbReference type="PANTHER" id="PTHR13507">
    <property type="entry name" value="PRKR-INTERACTING PROTEIN 1"/>
    <property type="match status" value="1"/>
</dbReference>
<dbReference type="InterPro" id="IPR054518">
    <property type="entry name" value="ABHD16_N"/>
</dbReference>
<feature type="compositionally biased region" description="Basic and acidic residues" evidence="1">
    <location>
        <begin position="162"/>
        <end position="173"/>
    </location>
</feature>
<dbReference type="EMBL" id="CP090893">
    <property type="protein sequence ID" value="ULU01122.1"/>
    <property type="molecule type" value="Genomic_DNA"/>
</dbReference>
<feature type="compositionally biased region" description="Basic residues" evidence="1">
    <location>
        <begin position="116"/>
        <end position="135"/>
    </location>
</feature>
<feature type="transmembrane region" description="Helical" evidence="2">
    <location>
        <begin position="220"/>
        <end position="238"/>
    </location>
</feature>
<protein>
    <recommendedName>
        <fullName evidence="7">AB hydrolase-1 domain-containing protein</fullName>
    </recommendedName>
</protein>
<dbReference type="SUPFAM" id="SSF53474">
    <property type="entry name" value="alpha/beta-Hydrolases"/>
    <property type="match status" value="1"/>
</dbReference>
<dbReference type="GO" id="GO:0003725">
    <property type="term" value="F:double-stranded RNA binding"/>
    <property type="evidence" value="ECO:0007669"/>
    <property type="project" value="InterPro"/>
</dbReference>
<evidence type="ECO:0000313" key="6">
    <source>
        <dbReference type="Proteomes" id="UP000827892"/>
    </source>
</evidence>
<keyword evidence="2" id="KW-0472">Membrane</keyword>
<reference evidence="5 6" key="1">
    <citation type="submission" date="2022-05" db="EMBL/GenBank/DDBJ databases">
        <title>Chromosome-level reference genomes for two strains of Caenorhabditis briggsae: an improved platform for comparative genomics.</title>
        <authorList>
            <person name="Stevens L."/>
            <person name="Andersen E.C."/>
        </authorList>
    </citation>
    <scope>NUCLEOTIDE SEQUENCE [LARGE SCALE GENOMIC DNA]</scope>
    <source>
        <strain evidence="5">QX1410_ONT</strain>
        <tissue evidence="5">Whole-organism</tissue>
    </source>
</reference>
<dbReference type="Proteomes" id="UP000827892">
    <property type="component" value="Chromosome III"/>
</dbReference>
<feature type="domain" description="Phosphatidylserine Lipase ABHD16 N-terminal" evidence="4">
    <location>
        <begin position="167"/>
        <end position="273"/>
    </location>
</feature>
<dbReference type="Pfam" id="PF00561">
    <property type="entry name" value="Abhydrolase_1"/>
    <property type="match status" value="1"/>
</dbReference>
<feature type="region of interest" description="Disordered" evidence="1">
    <location>
        <begin position="107"/>
        <end position="173"/>
    </location>
</feature>
<evidence type="ECO:0000313" key="5">
    <source>
        <dbReference type="EMBL" id="ULU01122.1"/>
    </source>
</evidence>
<evidence type="ECO:0008006" key="7">
    <source>
        <dbReference type="Google" id="ProtNLM"/>
    </source>
</evidence>
<accession>A0AAE9DC79</accession>
<dbReference type="Pfam" id="PF06658">
    <property type="entry name" value="DUF1168"/>
    <property type="match status" value="1"/>
</dbReference>
<dbReference type="InterPro" id="IPR029058">
    <property type="entry name" value="AB_hydrolase_fold"/>
</dbReference>
<feature type="domain" description="AB hydrolase-1" evidence="3">
    <location>
        <begin position="376"/>
        <end position="609"/>
    </location>
</feature>
<sequence>MPRDDPITEEERRANSATDLIRMRLERLQQNIEKPAPIPTKKETLRAPKAPLEFVRNVVGSSAAAGSAEFHIYRNNRRKEQNRLDYIDAVAKKEELDEAYRVKVNEQQMKEDSKTAKKRAKRSRQKANAKKRKMAKKTDDSDDSSSSDDSDDDSDSEAEEDTEKKAKPDRQESNLETLGNTVISFSSGLYYVATSLAFGPLIVIYLYGRDWLTPVGAMTILKYAVWMTMIGFGARAFGRYFDETYSRFLDIWQNESNKKDDNNHTALKKYDFELLNVTPDYEARSNPELWHLIPDASDAGTFTRGLASWAVHAFGRHLIYPGSVSFLKYIMRSSLNNARKLMVQNKEGKRVWIKTSEGDVIDAMFIRGNANLSQNLVLCFEGNAGFYEIGVMHAPAQLGYTTLGFNIPGFGESTGLPYAKKTLAAADAVMQYSIEVLGYRPENIVLFGWSIGGFPVAWLASNYRNVKAVVLDATFDDLLPLALFRMPGFFASVVEFAIRNHMNLQVDKLLTRYKGPIRLIRRLQEEILTTSADDQPESIRRSTNRINWLLKSIIRDRHSELIRNLEPQVDRWLDMSPAERLMQTGVSLREESQQRKRLFDACSHYLVDFDANHVTPLDPQYFNIPEGRDTF</sequence>
<dbReference type="PANTHER" id="PTHR13507:SF0">
    <property type="entry name" value="PRKR-INTERACTING PROTEIN 1"/>
    <property type="match status" value="1"/>
</dbReference>
<dbReference type="InterPro" id="IPR000073">
    <property type="entry name" value="AB_hydrolase_1"/>
</dbReference>
<feature type="compositionally biased region" description="Acidic residues" evidence="1">
    <location>
        <begin position="140"/>
        <end position="161"/>
    </location>
</feature>
<evidence type="ECO:0000259" key="4">
    <source>
        <dbReference type="Pfam" id="PF22990"/>
    </source>
</evidence>
<dbReference type="Gene3D" id="3.40.50.1820">
    <property type="entry name" value="alpha/beta hydrolase"/>
    <property type="match status" value="1"/>
</dbReference>
<evidence type="ECO:0000259" key="3">
    <source>
        <dbReference type="Pfam" id="PF00561"/>
    </source>
</evidence>
<feature type="transmembrane region" description="Helical" evidence="2">
    <location>
        <begin position="188"/>
        <end position="208"/>
    </location>
</feature>
<keyword evidence="2" id="KW-0812">Transmembrane</keyword>
<evidence type="ECO:0000256" key="1">
    <source>
        <dbReference type="SAM" id="MobiDB-lite"/>
    </source>
</evidence>
<dbReference type="InterPro" id="IPR009548">
    <property type="entry name" value="Prkrip1"/>
</dbReference>
<name>A0AAE9DC79_CAEBR</name>
<evidence type="ECO:0000256" key="2">
    <source>
        <dbReference type="SAM" id="Phobius"/>
    </source>
</evidence>
<gene>
    <name evidence="5" type="ORF">L3Y34_001475</name>
</gene>
<keyword evidence="2" id="KW-1133">Transmembrane helix</keyword>
<organism evidence="5 6">
    <name type="scientific">Caenorhabditis briggsae</name>
    <dbReference type="NCBI Taxonomy" id="6238"/>
    <lineage>
        <taxon>Eukaryota</taxon>
        <taxon>Metazoa</taxon>
        <taxon>Ecdysozoa</taxon>
        <taxon>Nematoda</taxon>
        <taxon>Chromadorea</taxon>
        <taxon>Rhabditida</taxon>
        <taxon>Rhabditina</taxon>
        <taxon>Rhabditomorpha</taxon>
        <taxon>Rhabditoidea</taxon>
        <taxon>Rhabditidae</taxon>
        <taxon>Peloderinae</taxon>
        <taxon>Caenorhabditis</taxon>
    </lineage>
</organism>
<proteinExistence type="predicted"/>
<dbReference type="Pfam" id="PF22990">
    <property type="entry name" value="ABHD16_N"/>
    <property type="match status" value="1"/>
</dbReference>
<dbReference type="AlphaFoldDB" id="A0AAE9DC79"/>